<protein>
    <submittedName>
        <fullName evidence="2">Uncharacterized protein</fullName>
    </submittedName>
</protein>
<keyword evidence="3" id="KW-1185">Reference proteome</keyword>
<feature type="region of interest" description="Disordered" evidence="1">
    <location>
        <begin position="96"/>
        <end position="140"/>
    </location>
</feature>
<feature type="region of interest" description="Disordered" evidence="1">
    <location>
        <begin position="330"/>
        <end position="492"/>
    </location>
</feature>
<organism evidence="2 3">
    <name type="scientific">Ascosphaera apis ARSEF 7405</name>
    <dbReference type="NCBI Taxonomy" id="392613"/>
    <lineage>
        <taxon>Eukaryota</taxon>
        <taxon>Fungi</taxon>
        <taxon>Dikarya</taxon>
        <taxon>Ascomycota</taxon>
        <taxon>Pezizomycotina</taxon>
        <taxon>Eurotiomycetes</taxon>
        <taxon>Eurotiomycetidae</taxon>
        <taxon>Onygenales</taxon>
        <taxon>Ascosphaeraceae</taxon>
        <taxon>Ascosphaera</taxon>
    </lineage>
</organism>
<dbReference type="OrthoDB" id="4206679at2759"/>
<feature type="compositionally biased region" description="Low complexity" evidence="1">
    <location>
        <begin position="396"/>
        <end position="442"/>
    </location>
</feature>
<proteinExistence type="predicted"/>
<feature type="compositionally biased region" description="Basic and acidic residues" evidence="1">
    <location>
        <begin position="54"/>
        <end position="69"/>
    </location>
</feature>
<dbReference type="Proteomes" id="UP000242877">
    <property type="component" value="Unassembled WGS sequence"/>
</dbReference>
<feature type="region of interest" description="Disordered" evidence="1">
    <location>
        <begin position="506"/>
        <end position="607"/>
    </location>
</feature>
<gene>
    <name evidence="2" type="ORF">AAP_05622</name>
</gene>
<evidence type="ECO:0000313" key="2">
    <source>
        <dbReference type="EMBL" id="KZZ87539.1"/>
    </source>
</evidence>
<feature type="compositionally biased region" description="Basic residues" evidence="1">
    <location>
        <begin position="694"/>
        <end position="703"/>
    </location>
</feature>
<sequence length="703" mass="75599">MYALPVRSMLYPNEQLPPYSPRWDPETSSILSSAPSYTSAAPSYHSAVPPYHSADNDTVHGGDADHHEAGPWGTESTYAQHYTSCIFNINSTPAPSTSRLHGSGAAGNSQRNGNSTSRLPSPDYAPGFESRALRHGNPSDTQLRMMYNTSSWVPVHNGLQSRAYENVARRRAQQAKAEAVLLRSRGAPCGFQSLNDVSRLEGFGRQRSMSNIAATSSARDAAVTATTGAEPLRSPLSNTLYGLMNASTVSVAATVRGEEPAAAFVQREHSVEPPEQIPEEDDGPISPHEDPFLVGEEAAARARNQRLYITSQTHENHLHGILSTAVPDTVFGVSRPTTPFAGERNRPRRQTDAGSSPSTARPHYTSLVEQGLQARAQRSRSASTSNVPSTPVAHVSTSTSISTSTTTPTPTSTSSTASTSTPTSTSTSTPSTATSSRAPSISFQIPSPPRSERSRSSSASPSSSASTPSPPTPTFKVTGPPMTPLSPPTATAKLTSASCTNLLPVTPEADEEQLPVVPDVVRPATGRSASPARNDDTPFPLSSFLPPHCFPRTGRSRSPVGTDHRSSSSSFLPPLTACVTAPQERTRRSGSTDSSFSEINGRVSPSQEAMLIAQESKQWDFMMSQMADWEERQRTWKKYRDDMERKFCSGRRLGLHGIIGWSPFHGHSRSARKEEKTRGRKRAVSNGAQTSGSWRRRVVGLPA</sequence>
<feature type="compositionally biased region" description="Low complexity" evidence="1">
    <location>
        <begin position="373"/>
        <end position="383"/>
    </location>
</feature>
<accession>A0A167VHK0</accession>
<feature type="compositionally biased region" description="Low complexity" evidence="1">
    <location>
        <begin position="456"/>
        <end position="467"/>
    </location>
</feature>
<feature type="compositionally biased region" description="Polar residues" evidence="1">
    <location>
        <begin position="589"/>
        <end position="607"/>
    </location>
</feature>
<dbReference type="EMBL" id="AZGZ01000033">
    <property type="protein sequence ID" value="KZZ87539.1"/>
    <property type="molecule type" value="Genomic_DNA"/>
</dbReference>
<dbReference type="VEuPathDB" id="FungiDB:AAP_05622"/>
<name>A0A167VHK0_9EURO</name>
<evidence type="ECO:0000256" key="1">
    <source>
        <dbReference type="SAM" id="MobiDB-lite"/>
    </source>
</evidence>
<comment type="caution">
    <text evidence="2">The sequence shown here is derived from an EMBL/GenBank/DDBJ whole genome shotgun (WGS) entry which is preliminary data.</text>
</comment>
<dbReference type="AlphaFoldDB" id="A0A167VHK0"/>
<feature type="region of interest" description="Disordered" evidence="1">
    <location>
        <begin position="14"/>
        <end position="73"/>
    </location>
</feature>
<evidence type="ECO:0000313" key="3">
    <source>
        <dbReference type="Proteomes" id="UP000242877"/>
    </source>
</evidence>
<feature type="region of interest" description="Disordered" evidence="1">
    <location>
        <begin position="664"/>
        <end position="703"/>
    </location>
</feature>
<reference evidence="2 3" key="1">
    <citation type="journal article" date="2016" name="Genome Biol. Evol.">
        <title>Divergent and convergent evolution of fungal pathogenicity.</title>
        <authorList>
            <person name="Shang Y."/>
            <person name="Xiao G."/>
            <person name="Zheng P."/>
            <person name="Cen K."/>
            <person name="Zhan S."/>
            <person name="Wang C."/>
        </authorList>
    </citation>
    <scope>NUCLEOTIDE SEQUENCE [LARGE SCALE GENOMIC DNA]</scope>
    <source>
        <strain evidence="2 3">ARSEF 7405</strain>
    </source>
</reference>
<feature type="region of interest" description="Disordered" evidence="1">
    <location>
        <begin position="266"/>
        <end position="291"/>
    </location>
</feature>
<feature type="compositionally biased region" description="Low complexity" evidence="1">
    <location>
        <begin position="32"/>
        <end position="47"/>
    </location>
</feature>
<feature type="compositionally biased region" description="Polar residues" evidence="1">
    <location>
        <begin position="96"/>
        <end position="119"/>
    </location>
</feature>